<evidence type="ECO:0000313" key="12">
    <source>
        <dbReference type="Proteomes" id="UP000606720"/>
    </source>
</evidence>
<comment type="function">
    <text evidence="1 10">Controls the rotational direction of flagella during chemotaxis.</text>
</comment>
<keyword evidence="11" id="KW-0966">Cell projection</keyword>
<keyword evidence="5 10" id="KW-0145">Chemotaxis</keyword>
<dbReference type="Pfam" id="PF03748">
    <property type="entry name" value="FliL"/>
    <property type="match status" value="1"/>
</dbReference>
<keyword evidence="12" id="KW-1185">Reference proteome</keyword>
<keyword evidence="8" id="KW-1133">Transmembrane helix</keyword>
<dbReference type="GO" id="GO:0009425">
    <property type="term" value="C:bacterial-type flagellum basal body"/>
    <property type="evidence" value="ECO:0007669"/>
    <property type="project" value="InterPro"/>
</dbReference>
<accession>A0A923LNX3</accession>
<protein>
    <recommendedName>
        <fullName evidence="10">Flagellar protein FliL</fullName>
    </recommendedName>
</protein>
<keyword evidence="4 10" id="KW-1003">Cell membrane</keyword>
<keyword evidence="11" id="KW-0282">Flagellum</keyword>
<evidence type="ECO:0000256" key="5">
    <source>
        <dbReference type="ARBA" id="ARBA00022500"/>
    </source>
</evidence>
<evidence type="ECO:0000256" key="2">
    <source>
        <dbReference type="ARBA" id="ARBA00004162"/>
    </source>
</evidence>
<evidence type="ECO:0000313" key="11">
    <source>
        <dbReference type="EMBL" id="MBC5713281.1"/>
    </source>
</evidence>
<evidence type="ECO:0000256" key="7">
    <source>
        <dbReference type="ARBA" id="ARBA00022779"/>
    </source>
</evidence>
<comment type="caution">
    <text evidence="11">The sequence shown here is derived from an EMBL/GenBank/DDBJ whole genome shotgun (WGS) entry which is preliminary data.</text>
</comment>
<comment type="subcellular location">
    <subcellularLocation>
        <location evidence="2">Cell membrane</location>
        <topology evidence="2">Single-pass membrane protein</topology>
    </subcellularLocation>
</comment>
<evidence type="ECO:0000256" key="1">
    <source>
        <dbReference type="ARBA" id="ARBA00002254"/>
    </source>
</evidence>
<evidence type="ECO:0000256" key="3">
    <source>
        <dbReference type="ARBA" id="ARBA00008281"/>
    </source>
</evidence>
<organism evidence="11 12">
    <name type="scientific">Roseburia zhanii</name>
    <dbReference type="NCBI Taxonomy" id="2763064"/>
    <lineage>
        <taxon>Bacteria</taxon>
        <taxon>Bacillati</taxon>
        <taxon>Bacillota</taxon>
        <taxon>Clostridia</taxon>
        <taxon>Lachnospirales</taxon>
        <taxon>Lachnospiraceae</taxon>
        <taxon>Roseburia</taxon>
    </lineage>
</organism>
<dbReference type="InterPro" id="IPR005503">
    <property type="entry name" value="FliL"/>
</dbReference>
<evidence type="ECO:0000256" key="6">
    <source>
        <dbReference type="ARBA" id="ARBA00022692"/>
    </source>
</evidence>
<dbReference type="GO" id="GO:0006935">
    <property type="term" value="P:chemotaxis"/>
    <property type="evidence" value="ECO:0007669"/>
    <property type="project" value="UniProtKB-KW"/>
</dbReference>
<evidence type="ECO:0000256" key="9">
    <source>
        <dbReference type="ARBA" id="ARBA00023136"/>
    </source>
</evidence>
<keyword evidence="9 10" id="KW-0472">Membrane</keyword>
<dbReference type="Proteomes" id="UP000606720">
    <property type="component" value="Unassembled WGS sequence"/>
</dbReference>
<sequence length="171" mass="18603">MKKNLMSVVILALVLVNLILTAILTITVLPETKKANELITQVCSAINLELESGSVTSDASSVPIDKLATYDISDSMTINLKDSGDGKEHYAVITVSLFMNKDSKGYKSFGESMEEKKNLVMSEITSVVSGFTYDEFKSDQQGVQDAIVADLQKLFDSDFIVSVGFPTVTCQ</sequence>
<evidence type="ECO:0000256" key="4">
    <source>
        <dbReference type="ARBA" id="ARBA00022475"/>
    </source>
</evidence>
<gene>
    <name evidence="11" type="ORF">H8S17_03490</name>
</gene>
<dbReference type="GO" id="GO:0005886">
    <property type="term" value="C:plasma membrane"/>
    <property type="evidence" value="ECO:0007669"/>
    <property type="project" value="UniProtKB-SubCell"/>
</dbReference>
<reference evidence="11" key="1">
    <citation type="submission" date="2020-08" db="EMBL/GenBank/DDBJ databases">
        <title>Genome public.</title>
        <authorList>
            <person name="Liu C."/>
            <person name="Sun Q."/>
        </authorList>
    </citation>
    <scope>NUCLEOTIDE SEQUENCE</scope>
    <source>
        <strain evidence="11">BX1005</strain>
    </source>
</reference>
<dbReference type="AlphaFoldDB" id="A0A923LNX3"/>
<evidence type="ECO:0000256" key="10">
    <source>
        <dbReference type="RuleBase" id="RU364125"/>
    </source>
</evidence>
<dbReference type="EMBL" id="JACOPH010000002">
    <property type="protein sequence ID" value="MBC5713281.1"/>
    <property type="molecule type" value="Genomic_DNA"/>
</dbReference>
<keyword evidence="6" id="KW-0812">Transmembrane</keyword>
<proteinExistence type="inferred from homology"/>
<dbReference type="GO" id="GO:0071973">
    <property type="term" value="P:bacterial-type flagellum-dependent cell motility"/>
    <property type="evidence" value="ECO:0007669"/>
    <property type="project" value="InterPro"/>
</dbReference>
<evidence type="ECO:0000256" key="8">
    <source>
        <dbReference type="ARBA" id="ARBA00022989"/>
    </source>
</evidence>
<comment type="similarity">
    <text evidence="3 10">Belongs to the FliL family.</text>
</comment>
<keyword evidence="11" id="KW-0969">Cilium</keyword>
<name>A0A923LNX3_9FIRM</name>
<dbReference type="RefSeq" id="WP_186866253.1">
    <property type="nucleotide sequence ID" value="NZ_JACOPH010000002.1"/>
</dbReference>
<keyword evidence="7 10" id="KW-0283">Flagellar rotation</keyword>